<evidence type="ECO:0000256" key="9">
    <source>
        <dbReference type="SAM" id="Phobius"/>
    </source>
</evidence>
<dbReference type="Pfam" id="PF13813">
    <property type="entry name" value="MBOAT_2"/>
    <property type="match status" value="1"/>
</dbReference>
<organism evidence="11 12">
    <name type="scientific">Lichtheimia ornata</name>
    <dbReference type="NCBI Taxonomy" id="688661"/>
    <lineage>
        <taxon>Eukaryota</taxon>
        <taxon>Fungi</taxon>
        <taxon>Fungi incertae sedis</taxon>
        <taxon>Mucoromycota</taxon>
        <taxon>Mucoromycotina</taxon>
        <taxon>Mucoromycetes</taxon>
        <taxon>Mucorales</taxon>
        <taxon>Lichtheimiaceae</taxon>
        <taxon>Lichtheimia</taxon>
    </lineage>
</organism>
<evidence type="ECO:0000313" key="12">
    <source>
        <dbReference type="Proteomes" id="UP001234581"/>
    </source>
</evidence>
<dbReference type="Proteomes" id="UP001234581">
    <property type="component" value="Unassembled WGS sequence"/>
</dbReference>
<keyword evidence="7 9" id="KW-0472">Membrane</keyword>
<keyword evidence="4" id="KW-0808">Transferase</keyword>
<feature type="transmembrane region" description="Helical" evidence="9">
    <location>
        <begin position="56"/>
        <end position="78"/>
    </location>
</feature>
<evidence type="ECO:0000256" key="3">
    <source>
        <dbReference type="ARBA" id="ARBA00007282"/>
    </source>
</evidence>
<feature type="region of interest" description="Disordered" evidence="8">
    <location>
        <begin position="114"/>
        <end position="133"/>
    </location>
</feature>
<feature type="transmembrane region" description="Helical" evidence="9">
    <location>
        <begin position="194"/>
        <end position="213"/>
    </location>
</feature>
<feature type="domain" description="Wax synthase" evidence="10">
    <location>
        <begin position="259"/>
        <end position="337"/>
    </location>
</feature>
<comment type="caution">
    <text evidence="11">The sequence shown here is derived from an EMBL/GenBank/DDBJ whole genome shotgun (WGS) entry which is preliminary data.</text>
</comment>
<evidence type="ECO:0000313" key="11">
    <source>
        <dbReference type="EMBL" id="KAJ8658887.1"/>
    </source>
</evidence>
<proteinExistence type="inferred from homology"/>
<feature type="transmembrane region" description="Helical" evidence="9">
    <location>
        <begin position="333"/>
        <end position="357"/>
    </location>
</feature>
<reference evidence="11 12" key="1">
    <citation type="submission" date="2023-03" db="EMBL/GenBank/DDBJ databases">
        <title>Genome sequence of Lichtheimia ornata CBS 291.66.</title>
        <authorList>
            <person name="Mohabir J.T."/>
            <person name="Shea T.P."/>
            <person name="Kurbessoian T."/>
            <person name="Berby B."/>
            <person name="Fontaine J."/>
            <person name="Livny J."/>
            <person name="Gnirke A."/>
            <person name="Stajich J.E."/>
            <person name="Cuomo C.A."/>
        </authorList>
    </citation>
    <scope>NUCLEOTIDE SEQUENCE [LARGE SCALE GENOMIC DNA]</scope>
    <source>
        <strain evidence="11">CBS 291.66</strain>
    </source>
</reference>
<evidence type="ECO:0000256" key="2">
    <source>
        <dbReference type="ARBA" id="ARBA00005179"/>
    </source>
</evidence>
<dbReference type="InterPro" id="IPR044851">
    <property type="entry name" value="Wax_synthase"/>
</dbReference>
<feature type="transmembrane region" description="Helical" evidence="9">
    <location>
        <begin position="219"/>
        <end position="238"/>
    </location>
</feature>
<keyword evidence="6 9" id="KW-1133">Transmembrane helix</keyword>
<accession>A0AAD7V4J3</accession>
<dbReference type="GO" id="GO:0008374">
    <property type="term" value="F:O-acyltransferase activity"/>
    <property type="evidence" value="ECO:0007669"/>
    <property type="project" value="InterPro"/>
</dbReference>
<dbReference type="PANTHER" id="PTHR31595">
    <property type="entry name" value="LONG-CHAIN-ALCOHOL O-FATTY-ACYLTRANSFERASE 3-RELATED"/>
    <property type="match status" value="1"/>
</dbReference>
<dbReference type="GO" id="GO:0006629">
    <property type="term" value="P:lipid metabolic process"/>
    <property type="evidence" value="ECO:0007669"/>
    <property type="project" value="InterPro"/>
</dbReference>
<keyword evidence="12" id="KW-1185">Reference proteome</keyword>
<dbReference type="InterPro" id="IPR032805">
    <property type="entry name" value="Wax_synthase_dom"/>
</dbReference>
<dbReference type="PANTHER" id="PTHR31595:SF57">
    <property type="entry name" value="OS04G0481900 PROTEIN"/>
    <property type="match status" value="1"/>
</dbReference>
<evidence type="ECO:0000259" key="10">
    <source>
        <dbReference type="Pfam" id="PF13813"/>
    </source>
</evidence>
<evidence type="ECO:0000256" key="6">
    <source>
        <dbReference type="ARBA" id="ARBA00022989"/>
    </source>
</evidence>
<comment type="similarity">
    <text evidence="3">Belongs to the wax synthase family.</text>
</comment>
<dbReference type="GO" id="GO:0016020">
    <property type="term" value="C:membrane"/>
    <property type="evidence" value="ECO:0007669"/>
    <property type="project" value="UniProtKB-SubCell"/>
</dbReference>
<evidence type="ECO:0000256" key="4">
    <source>
        <dbReference type="ARBA" id="ARBA00022679"/>
    </source>
</evidence>
<feature type="transmembrane region" description="Helical" evidence="9">
    <location>
        <begin position="369"/>
        <end position="388"/>
    </location>
</feature>
<protein>
    <recommendedName>
        <fullName evidence="10">Wax synthase domain-containing protein</fullName>
    </recommendedName>
</protein>
<evidence type="ECO:0000256" key="8">
    <source>
        <dbReference type="SAM" id="MobiDB-lite"/>
    </source>
</evidence>
<comment type="subcellular location">
    <subcellularLocation>
        <location evidence="1">Membrane</location>
        <topology evidence="1">Multi-pass membrane protein</topology>
    </subcellularLocation>
</comment>
<dbReference type="RefSeq" id="XP_058343800.1">
    <property type="nucleotide sequence ID" value="XM_058485314.1"/>
</dbReference>
<evidence type="ECO:0000256" key="1">
    <source>
        <dbReference type="ARBA" id="ARBA00004141"/>
    </source>
</evidence>
<name>A0AAD7V4J3_9FUNG</name>
<comment type="pathway">
    <text evidence="2">Secondary metabolite biosynthesis.</text>
</comment>
<feature type="transmembrane region" description="Helical" evidence="9">
    <location>
        <begin position="6"/>
        <end position="24"/>
    </location>
</feature>
<sequence>MHHIAYIILSLLPCFSFCFLALPVEKYNARQQALLTFILVCDLGIPFYFAGTYTPAIGMCTAVISWVSGLKMAVWLFCMPQEERRKRPFYGTLFYWRDRPKSTSSASVEVAHDKVNGNAGPPSKPATSSLPSKQENQTRVVSLRRFLWSFVKHEVTFSLLHVAICSLDRHQAIAVFQHVVDFFQLRTTTWHKELTPSAIMSSFWLCSMFSIYLQGQMQLTYDLFLITFGITYHILPWLRMKWVQQGVVKDYIEQAADMPPAFDSPWASTSLRDYWSNRWHKFYNACFYRLAYRPVRRLCGGIPLLRKSLPTWAVFVLSGLMHEYYLYCAAGPALYFSGAGGWQLIFFSIQPIGILIGDAFFSSGWPGRLWAITWMVLMSHLFVIPFLLCNYFDTLVVRASPLDSLLFSTFLDTANSDILNDLSS</sequence>
<dbReference type="EMBL" id="JARTCD010000021">
    <property type="protein sequence ID" value="KAJ8658887.1"/>
    <property type="molecule type" value="Genomic_DNA"/>
</dbReference>
<evidence type="ECO:0000256" key="5">
    <source>
        <dbReference type="ARBA" id="ARBA00022692"/>
    </source>
</evidence>
<keyword evidence="5 9" id="KW-0812">Transmembrane</keyword>
<feature type="transmembrane region" description="Helical" evidence="9">
    <location>
        <begin position="33"/>
        <end position="50"/>
    </location>
</feature>
<dbReference type="GeneID" id="83212682"/>
<dbReference type="AlphaFoldDB" id="A0AAD7V4J3"/>
<evidence type="ECO:0000256" key="7">
    <source>
        <dbReference type="ARBA" id="ARBA00023136"/>
    </source>
</evidence>
<gene>
    <name evidence="11" type="ORF">O0I10_005269</name>
</gene>